<feature type="compositionally biased region" description="Polar residues" evidence="1">
    <location>
        <begin position="24"/>
        <end position="42"/>
    </location>
</feature>
<dbReference type="AlphaFoldDB" id="A0A9E7EYZ4"/>
<name>A0A9E7EYZ4_9LILI</name>
<gene>
    <name evidence="2" type="ORF">MUK42_27244</name>
</gene>
<evidence type="ECO:0000313" key="2">
    <source>
        <dbReference type="EMBL" id="URD85370.1"/>
    </source>
</evidence>
<evidence type="ECO:0000313" key="3">
    <source>
        <dbReference type="Proteomes" id="UP001055439"/>
    </source>
</evidence>
<proteinExistence type="predicted"/>
<keyword evidence="3" id="KW-1185">Reference proteome</keyword>
<feature type="region of interest" description="Disordered" evidence="1">
    <location>
        <begin position="1"/>
        <end position="48"/>
    </location>
</feature>
<protein>
    <submittedName>
        <fullName evidence="2">Uncharacterized protein</fullName>
    </submittedName>
</protein>
<sequence length="91" mass="9623">MTGVLEPPYDQELAGNNRVAAAPSLSSKHSQKPTRSTSNSSAPHRRLLPAVDMEARYYPSGFSLIADRTPSKSPASPASRDEGGVVMAILA</sequence>
<evidence type="ECO:0000256" key="1">
    <source>
        <dbReference type="SAM" id="MobiDB-lite"/>
    </source>
</evidence>
<reference evidence="2" key="1">
    <citation type="submission" date="2022-05" db="EMBL/GenBank/DDBJ databases">
        <title>The Musa troglodytarum L. genome provides insights into the mechanism of non-climacteric behaviour and enrichment of carotenoids.</title>
        <authorList>
            <person name="Wang J."/>
        </authorList>
    </citation>
    <scope>NUCLEOTIDE SEQUENCE</scope>
    <source>
        <tissue evidence="2">Leaf</tissue>
    </source>
</reference>
<dbReference type="EMBL" id="CP097504">
    <property type="protein sequence ID" value="URD85370.1"/>
    <property type="molecule type" value="Genomic_DNA"/>
</dbReference>
<feature type="region of interest" description="Disordered" evidence="1">
    <location>
        <begin position="64"/>
        <end position="86"/>
    </location>
</feature>
<organism evidence="2 3">
    <name type="scientific">Musa troglodytarum</name>
    <name type="common">fe'i banana</name>
    <dbReference type="NCBI Taxonomy" id="320322"/>
    <lineage>
        <taxon>Eukaryota</taxon>
        <taxon>Viridiplantae</taxon>
        <taxon>Streptophyta</taxon>
        <taxon>Embryophyta</taxon>
        <taxon>Tracheophyta</taxon>
        <taxon>Spermatophyta</taxon>
        <taxon>Magnoliopsida</taxon>
        <taxon>Liliopsida</taxon>
        <taxon>Zingiberales</taxon>
        <taxon>Musaceae</taxon>
        <taxon>Musa</taxon>
    </lineage>
</organism>
<accession>A0A9E7EYZ4</accession>
<dbReference type="Proteomes" id="UP001055439">
    <property type="component" value="Chromosome 2"/>
</dbReference>